<dbReference type="SUPFAM" id="SSF56300">
    <property type="entry name" value="Metallo-dependent phosphatases"/>
    <property type="match status" value="1"/>
</dbReference>
<evidence type="ECO:0000259" key="5">
    <source>
        <dbReference type="Pfam" id="PF00149"/>
    </source>
</evidence>
<dbReference type="GO" id="GO:0046872">
    <property type="term" value="F:metal ion binding"/>
    <property type="evidence" value="ECO:0007669"/>
    <property type="project" value="UniProtKB-KW"/>
</dbReference>
<dbReference type="OrthoDB" id="9784378at2"/>
<dbReference type="PANTHER" id="PTHR42988:SF2">
    <property type="entry name" value="CYCLIC NUCLEOTIDE PHOSPHODIESTERASE CBUA0032-RELATED"/>
    <property type="match status" value="1"/>
</dbReference>
<organism evidence="6 7">
    <name type="scientific">Luminiphilus syltensis NOR5-1B</name>
    <dbReference type="NCBI Taxonomy" id="565045"/>
    <lineage>
        <taxon>Bacteria</taxon>
        <taxon>Pseudomonadati</taxon>
        <taxon>Pseudomonadota</taxon>
        <taxon>Gammaproteobacteria</taxon>
        <taxon>Cellvibrionales</taxon>
        <taxon>Halieaceae</taxon>
        <taxon>Luminiphilus</taxon>
    </lineage>
</organism>
<protein>
    <submittedName>
        <fullName evidence="6">Cyclic AMP phosphodiesterase</fullName>
    </submittedName>
</protein>
<dbReference type="AlphaFoldDB" id="B8KUM1"/>
<keyword evidence="3" id="KW-0408">Iron</keyword>
<dbReference type="InterPro" id="IPR004843">
    <property type="entry name" value="Calcineurin-like_PHP"/>
</dbReference>
<gene>
    <name evidence="6" type="ORF">NOR51B_1987</name>
</gene>
<dbReference type="GO" id="GO:0016787">
    <property type="term" value="F:hydrolase activity"/>
    <property type="evidence" value="ECO:0007669"/>
    <property type="project" value="UniProtKB-KW"/>
</dbReference>
<evidence type="ECO:0000256" key="4">
    <source>
        <dbReference type="ARBA" id="ARBA00025742"/>
    </source>
</evidence>
<keyword evidence="7" id="KW-1185">Reference proteome</keyword>
<keyword evidence="1" id="KW-0479">Metal-binding</keyword>
<evidence type="ECO:0000256" key="3">
    <source>
        <dbReference type="ARBA" id="ARBA00023004"/>
    </source>
</evidence>
<evidence type="ECO:0000313" key="7">
    <source>
        <dbReference type="Proteomes" id="UP000004699"/>
    </source>
</evidence>
<dbReference type="Pfam" id="PF00149">
    <property type="entry name" value="Metallophos"/>
    <property type="match status" value="1"/>
</dbReference>
<evidence type="ECO:0000313" key="6">
    <source>
        <dbReference type="EMBL" id="EED36039.1"/>
    </source>
</evidence>
<dbReference type="RefSeq" id="WP_009020783.1">
    <property type="nucleotide sequence ID" value="NZ_DS999411.1"/>
</dbReference>
<proteinExistence type="inferred from homology"/>
<dbReference type="InterPro" id="IPR029052">
    <property type="entry name" value="Metallo-depent_PP-like"/>
</dbReference>
<dbReference type="NCBIfam" id="NF008359">
    <property type="entry name" value="PRK11148.1"/>
    <property type="match status" value="1"/>
</dbReference>
<keyword evidence="2" id="KW-0378">Hydrolase</keyword>
<dbReference type="EMBL" id="DS999411">
    <property type="protein sequence ID" value="EED36039.1"/>
    <property type="molecule type" value="Genomic_DNA"/>
</dbReference>
<evidence type="ECO:0000256" key="2">
    <source>
        <dbReference type="ARBA" id="ARBA00022801"/>
    </source>
</evidence>
<dbReference type="InterPro" id="IPR050884">
    <property type="entry name" value="CNP_phosphodiesterase-III"/>
</dbReference>
<dbReference type="Proteomes" id="UP000004699">
    <property type="component" value="Unassembled WGS sequence"/>
</dbReference>
<dbReference type="HOGENOM" id="CLU_070320_0_0_6"/>
<evidence type="ECO:0000256" key="1">
    <source>
        <dbReference type="ARBA" id="ARBA00022723"/>
    </source>
</evidence>
<feature type="domain" description="Calcineurin-like phosphoesterase" evidence="5">
    <location>
        <begin position="20"/>
        <end position="207"/>
    </location>
</feature>
<dbReference type="Gene3D" id="3.60.21.10">
    <property type="match status" value="1"/>
</dbReference>
<accession>B8KUM1</accession>
<comment type="similarity">
    <text evidence="4">Belongs to the cyclic nucleotide phosphodiesterase class-III family.</text>
</comment>
<dbReference type="PANTHER" id="PTHR42988">
    <property type="entry name" value="PHOSPHOHYDROLASE"/>
    <property type="match status" value="1"/>
</dbReference>
<name>B8KUM1_9GAMM</name>
<reference evidence="7" key="1">
    <citation type="journal article" date="2013" name="BMC Microbiol.">
        <title>Taxonomy and evolution of bacteriochlorophyll a-containing members of the OM60/NOR5 clade of marine gammaproteobacteria: description of Luminiphilus syltensis gen. nov., sp. nov., reclassification of Haliea rubra as Pseudohaliea rubra gen. nov., comb. nov., and emendation of Chromatocurvus halotolerans.</title>
        <authorList>
            <person name="Spring S."/>
            <person name="Riedel T."/>
            <person name="Sproer C."/>
            <person name="Yan S."/>
            <person name="Harder J."/>
            <person name="Fuchs B.M."/>
        </authorList>
    </citation>
    <scope>NUCLEOTIDE SEQUENCE [LARGE SCALE GENOMIC DNA]</scope>
    <source>
        <strain evidence="7">NOR51-B</strain>
    </source>
</reference>
<dbReference type="eggNOG" id="COG1409">
    <property type="taxonomic scope" value="Bacteria"/>
</dbReference>
<dbReference type="STRING" id="565045.NOR51B_1987"/>
<sequence length="277" mass="29837">MTGVGLLQGVEARQSGATLKLLQITDTHLMQQRGGRLLNVDTDASLSAVVALASQSLPADALLITGDIAGAGAGDAYYRLEEALSPLQAPSFWLPGNHDDGHACADELSWHFKRQVIFPHWQVLMLDSQVRGEVGGILAQAELDALVTAVSESNASGRHLLVALHHPLWPLGCDWLDSQRVANADDVAACLEMAENKVVVISGHVHQESDAIHRGARYLTTPSTCIQFAKYSPDFKVDDSGPGYRWLDLQADGFVSTGVERVTEVSFPVDLDSDGYL</sequence>